<dbReference type="PANTHER" id="PTHR23360:SF67">
    <property type="entry name" value="G-PROTEIN COUPLED RECEPTORS FAMILY 1 PROFILE DOMAIN-CONTAINING PROTEIN"/>
    <property type="match status" value="1"/>
</dbReference>
<evidence type="ECO:0000313" key="7">
    <source>
        <dbReference type="Proteomes" id="UP000271162"/>
    </source>
</evidence>
<dbReference type="STRING" id="27835.A0A0N4XHV4"/>
<sequence length="175" mass="19540">MATGSAGHCIGEVSSYHAEPSLPSLWALVPEFRQVWAIANVTINCVILAVYAAIIAHLKFRGLKALPAHEGKEKRRAIRRLKVIMLVFICSWFLAILGVNIGQAIGLSPKLMEVWQSNMVLPAMLCYSQAFYVCIWRSSEYRSAFKEQMAMMFCRRTKTNCLTVSAAHSIATSTR</sequence>
<evidence type="ECO:0000313" key="8">
    <source>
        <dbReference type="WBParaSite" id="NBR_0000210601-mRNA-1"/>
    </source>
</evidence>
<evidence type="ECO:0000256" key="3">
    <source>
        <dbReference type="ARBA" id="ARBA00022989"/>
    </source>
</evidence>
<keyword evidence="7" id="KW-1185">Reference proteome</keyword>
<reference evidence="8" key="1">
    <citation type="submission" date="2017-02" db="UniProtKB">
        <authorList>
            <consortium name="WormBaseParasite"/>
        </authorList>
    </citation>
    <scope>IDENTIFICATION</scope>
</reference>
<feature type="transmembrane region" description="Helical" evidence="5">
    <location>
        <begin position="119"/>
        <end position="136"/>
    </location>
</feature>
<name>A0A0N4XHV4_NIPBR</name>
<evidence type="ECO:0000313" key="6">
    <source>
        <dbReference type="EMBL" id="VDL65696.1"/>
    </source>
</evidence>
<dbReference type="OMA" id="FPALICY"/>
<reference evidence="6 7" key="2">
    <citation type="submission" date="2018-11" db="EMBL/GenBank/DDBJ databases">
        <authorList>
            <consortium name="Pathogen Informatics"/>
        </authorList>
    </citation>
    <scope>NUCLEOTIDE SEQUENCE [LARGE SCALE GENOMIC DNA]</scope>
</reference>
<dbReference type="GO" id="GO:0004930">
    <property type="term" value="F:G protein-coupled receptor activity"/>
    <property type="evidence" value="ECO:0007669"/>
    <property type="project" value="InterPro"/>
</dbReference>
<feature type="transmembrane region" description="Helical" evidence="5">
    <location>
        <begin position="81"/>
        <end position="99"/>
    </location>
</feature>
<dbReference type="InterPro" id="IPR047130">
    <property type="entry name" value="7TM_GPCR_Srsx_nematod"/>
</dbReference>
<evidence type="ECO:0000256" key="4">
    <source>
        <dbReference type="ARBA" id="ARBA00023136"/>
    </source>
</evidence>
<keyword evidence="4 5" id="KW-0472">Membrane</keyword>
<evidence type="ECO:0000256" key="5">
    <source>
        <dbReference type="SAM" id="Phobius"/>
    </source>
</evidence>
<keyword evidence="3 5" id="KW-1133">Transmembrane helix</keyword>
<feature type="transmembrane region" description="Helical" evidence="5">
    <location>
        <begin position="35"/>
        <end position="60"/>
    </location>
</feature>
<accession>A0A0N4XHV4</accession>
<dbReference type="PANTHER" id="PTHR23360">
    <property type="entry name" value="G-PROTEIN COUPLED RECEPTORS FAMILY 1 PROFILE DOMAIN-CONTAINING PROTEIN-RELATED"/>
    <property type="match status" value="1"/>
</dbReference>
<dbReference type="InterPro" id="IPR000276">
    <property type="entry name" value="GPCR_Rhodpsn"/>
</dbReference>
<dbReference type="Gene3D" id="1.20.1070.10">
    <property type="entry name" value="Rhodopsin 7-helix transmembrane proteins"/>
    <property type="match status" value="1"/>
</dbReference>
<evidence type="ECO:0000256" key="1">
    <source>
        <dbReference type="ARBA" id="ARBA00004370"/>
    </source>
</evidence>
<dbReference type="SMART" id="SM01381">
    <property type="entry name" value="7TM_GPCR_Srsx"/>
    <property type="match status" value="1"/>
</dbReference>
<dbReference type="Pfam" id="PF10320">
    <property type="entry name" value="7TM_GPCR_Srsx"/>
    <property type="match status" value="1"/>
</dbReference>
<keyword evidence="2 5" id="KW-0812">Transmembrane</keyword>
<dbReference type="AlphaFoldDB" id="A0A0N4XHV4"/>
<dbReference type="GO" id="GO:0016020">
    <property type="term" value="C:membrane"/>
    <property type="evidence" value="ECO:0007669"/>
    <property type="project" value="UniProtKB-SubCell"/>
</dbReference>
<dbReference type="EMBL" id="UYSL01002167">
    <property type="protein sequence ID" value="VDL65696.1"/>
    <property type="molecule type" value="Genomic_DNA"/>
</dbReference>
<comment type="subcellular location">
    <subcellularLocation>
        <location evidence="1">Membrane</location>
    </subcellularLocation>
</comment>
<protein>
    <submittedName>
        <fullName evidence="8">G_PROTEIN_RECEP_F1_2 domain-containing protein</fullName>
    </submittedName>
</protein>
<proteinExistence type="predicted"/>
<organism evidence="8">
    <name type="scientific">Nippostrongylus brasiliensis</name>
    <name type="common">Rat hookworm</name>
    <dbReference type="NCBI Taxonomy" id="27835"/>
    <lineage>
        <taxon>Eukaryota</taxon>
        <taxon>Metazoa</taxon>
        <taxon>Ecdysozoa</taxon>
        <taxon>Nematoda</taxon>
        <taxon>Chromadorea</taxon>
        <taxon>Rhabditida</taxon>
        <taxon>Rhabditina</taxon>
        <taxon>Rhabditomorpha</taxon>
        <taxon>Strongyloidea</taxon>
        <taxon>Heligmosomidae</taxon>
        <taxon>Nippostrongylus</taxon>
    </lineage>
</organism>
<dbReference type="SUPFAM" id="SSF81321">
    <property type="entry name" value="Family A G protein-coupled receptor-like"/>
    <property type="match status" value="1"/>
</dbReference>
<gene>
    <name evidence="6" type="ORF">NBR_LOCUS2107</name>
</gene>
<dbReference type="Proteomes" id="UP000271162">
    <property type="component" value="Unassembled WGS sequence"/>
</dbReference>
<evidence type="ECO:0000256" key="2">
    <source>
        <dbReference type="ARBA" id="ARBA00022692"/>
    </source>
</evidence>
<dbReference type="InterPro" id="IPR019424">
    <property type="entry name" value="7TM_GPCR_Srsx"/>
</dbReference>
<dbReference type="WBParaSite" id="NBR_0000210601-mRNA-1">
    <property type="protein sequence ID" value="NBR_0000210601-mRNA-1"/>
    <property type="gene ID" value="NBR_0000210601"/>
</dbReference>